<sequence length="200" mass="22617">MSNNNVLDVGLDSTPIESDDIVKYTSLTEHVQPINPNKFSDKNLLDGRLGLPSLKNTINKNIGKISKLHKSPENKNQLVYDELVKIYRLWAHDMAPKYKLKDTVKLVNRVGKSSDVKEYRRKCIELDINNRMAEREAKASGNNQVIKYAAKKTLQEKLAEDEALLKSDSLPNNIQGTSEQDVFEDEIAQFEASNSNVDNV</sequence>
<evidence type="ECO:0000313" key="2">
    <source>
        <dbReference type="EMBL" id="SGZ37900.1"/>
    </source>
</evidence>
<keyword evidence="3" id="KW-1185">Reference proteome</keyword>
<protein>
    <recommendedName>
        <fullName evidence="1">Chromosome segregation in meiosis protein 3 domain-containing protein</fullName>
    </recommendedName>
</protein>
<dbReference type="OrthoDB" id="437078at2759"/>
<dbReference type="Pfam" id="PF07962">
    <property type="entry name" value="Swi3"/>
    <property type="match status" value="1"/>
</dbReference>
<gene>
    <name evidence="2" type="ORF">HGUI_00100</name>
</gene>
<name>A0A1L0AW60_9ASCO</name>
<dbReference type="VEuPathDB" id="FungiDB:HGUI_00100"/>
<proteinExistence type="predicted"/>
<dbReference type="GO" id="GO:0031297">
    <property type="term" value="P:replication fork processing"/>
    <property type="evidence" value="ECO:0007669"/>
    <property type="project" value="InterPro"/>
</dbReference>
<accession>A0A1L0AW60</accession>
<dbReference type="GO" id="GO:0006974">
    <property type="term" value="P:DNA damage response"/>
    <property type="evidence" value="ECO:0007669"/>
    <property type="project" value="InterPro"/>
</dbReference>
<dbReference type="InterPro" id="IPR012923">
    <property type="entry name" value="Csm3"/>
</dbReference>
<dbReference type="GO" id="GO:0005634">
    <property type="term" value="C:nucleus"/>
    <property type="evidence" value="ECO:0007669"/>
    <property type="project" value="InterPro"/>
</dbReference>
<dbReference type="Proteomes" id="UP000183365">
    <property type="component" value="Unassembled WGS sequence"/>
</dbReference>
<dbReference type="AlphaFoldDB" id="A0A1L0AW60"/>
<feature type="domain" description="Chromosome segregation in meiosis protein 3" evidence="1">
    <location>
        <begin position="39"/>
        <end position="125"/>
    </location>
</feature>
<evidence type="ECO:0000313" key="3">
    <source>
        <dbReference type="Proteomes" id="UP000183365"/>
    </source>
</evidence>
<organism evidence="2 3">
    <name type="scientific">Hanseniaspora guilliermondii</name>
    <dbReference type="NCBI Taxonomy" id="56406"/>
    <lineage>
        <taxon>Eukaryota</taxon>
        <taxon>Fungi</taxon>
        <taxon>Dikarya</taxon>
        <taxon>Ascomycota</taxon>
        <taxon>Saccharomycotina</taxon>
        <taxon>Saccharomycetes</taxon>
        <taxon>Saccharomycodales</taxon>
        <taxon>Saccharomycodaceae</taxon>
        <taxon>Hanseniaspora</taxon>
    </lineage>
</organism>
<dbReference type="EMBL" id="FQNF01000001">
    <property type="protein sequence ID" value="SGZ37900.1"/>
    <property type="molecule type" value="Genomic_DNA"/>
</dbReference>
<evidence type="ECO:0000259" key="1">
    <source>
        <dbReference type="Pfam" id="PF07962"/>
    </source>
</evidence>
<reference evidence="3" key="1">
    <citation type="submission" date="2016-11" db="EMBL/GenBank/DDBJ databases">
        <authorList>
            <person name="Guldener U."/>
        </authorList>
    </citation>
    <scope>NUCLEOTIDE SEQUENCE [LARGE SCALE GENOMIC DNA]</scope>
</reference>